<evidence type="ECO:0000256" key="1">
    <source>
        <dbReference type="SAM" id="Phobius"/>
    </source>
</evidence>
<reference evidence="2 3" key="1">
    <citation type="submission" date="2013-08" db="EMBL/GenBank/DDBJ databases">
        <title>The genome sequence of Knoellia aerolata.</title>
        <authorList>
            <person name="Zhu W."/>
            <person name="Wang G."/>
        </authorList>
    </citation>
    <scope>NUCLEOTIDE SEQUENCE [LARGE SCALE GENOMIC DNA]</scope>
    <source>
        <strain evidence="2 3">DSM 18566</strain>
    </source>
</reference>
<keyword evidence="1" id="KW-1133">Transmembrane helix</keyword>
<keyword evidence="1" id="KW-0472">Membrane</keyword>
<comment type="caution">
    <text evidence="2">The sequence shown here is derived from an EMBL/GenBank/DDBJ whole genome shotgun (WGS) entry which is preliminary data.</text>
</comment>
<accession>A0A0A0JZJ5</accession>
<proteinExistence type="predicted"/>
<feature type="transmembrane region" description="Helical" evidence="1">
    <location>
        <begin position="89"/>
        <end position="118"/>
    </location>
</feature>
<dbReference type="AlphaFoldDB" id="A0A0A0JZJ5"/>
<gene>
    <name evidence="2" type="ORF">N801_07085</name>
</gene>
<feature type="transmembrane region" description="Helical" evidence="1">
    <location>
        <begin position="49"/>
        <end position="69"/>
    </location>
</feature>
<evidence type="ECO:0000313" key="2">
    <source>
        <dbReference type="EMBL" id="KGN41487.1"/>
    </source>
</evidence>
<dbReference type="EMBL" id="AVPL01000017">
    <property type="protein sequence ID" value="KGN41487.1"/>
    <property type="molecule type" value="Genomic_DNA"/>
</dbReference>
<protein>
    <submittedName>
        <fullName evidence="2">Uncharacterized protein</fullName>
    </submittedName>
</protein>
<feature type="transmembrane region" description="Helical" evidence="1">
    <location>
        <begin position="16"/>
        <end position="37"/>
    </location>
</feature>
<name>A0A0A0JZJ5_9MICO</name>
<dbReference type="STRING" id="1385519.N801_07085"/>
<organism evidence="2 3">
    <name type="scientific">Knoellia aerolata DSM 18566</name>
    <dbReference type="NCBI Taxonomy" id="1385519"/>
    <lineage>
        <taxon>Bacteria</taxon>
        <taxon>Bacillati</taxon>
        <taxon>Actinomycetota</taxon>
        <taxon>Actinomycetes</taxon>
        <taxon>Micrococcales</taxon>
        <taxon>Intrasporangiaceae</taxon>
        <taxon>Knoellia</taxon>
    </lineage>
</organism>
<sequence>MTLMGTSPGSEHRGNLRWALLLAGAVLALWFVGLPVLGGVVRDDRPDRAMFALAAVTILLAPVALVWVVGEAHLRWSPRARGARGVVGWTLALACLGLLLWLAPPALYLLVSSLAVVFG</sequence>
<keyword evidence="3" id="KW-1185">Reference proteome</keyword>
<evidence type="ECO:0000313" key="3">
    <source>
        <dbReference type="Proteomes" id="UP000030013"/>
    </source>
</evidence>
<dbReference type="Proteomes" id="UP000030013">
    <property type="component" value="Unassembled WGS sequence"/>
</dbReference>
<keyword evidence="1" id="KW-0812">Transmembrane</keyword>